<feature type="region of interest" description="Disordered" evidence="1">
    <location>
        <begin position="1"/>
        <end position="126"/>
    </location>
</feature>
<accession>U4LL82</accession>
<gene>
    <name evidence="2" type="ORF">PCON_13715</name>
</gene>
<evidence type="ECO:0000313" key="3">
    <source>
        <dbReference type="Proteomes" id="UP000018144"/>
    </source>
</evidence>
<dbReference type="OrthoDB" id="2148946at2759"/>
<dbReference type="Gene3D" id="1.25.40.10">
    <property type="entry name" value="Tetratricopeptide repeat domain"/>
    <property type="match status" value="1"/>
</dbReference>
<dbReference type="AlphaFoldDB" id="U4LL82"/>
<evidence type="ECO:0000313" key="2">
    <source>
        <dbReference type="EMBL" id="CCX32864.1"/>
    </source>
</evidence>
<dbReference type="PANTHER" id="PTHR43628:SF1">
    <property type="entry name" value="CHITIN SYNTHASE REGULATORY FACTOR 2-RELATED"/>
    <property type="match status" value="1"/>
</dbReference>
<feature type="compositionally biased region" description="Polar residues" evidence="1">
    <location>
        <begin position="28"/>
        <end position="48"/>
    </location>
</feature>
<dbReference type="SMART" id="SM00671">
    <property type="entry name" value="SEL1"/>
    <property type="match status" value="2"/>
</dbReference>
<dbReference type="SUPFAM" id="SSF81901">
    <property type="entry name" value="HCP-like"/>
    <property type="match status" value="1"/>
</dbReference>
<dbReference type="GO" id="GO:0010972">
    <property type="term" value="P:negative regulation of G2/M transition of mitotic cell cycle"/>
    <property type="evidence" value="ECO:0007669"/>
    <property type="project" value="TreeGrafter"/>
</dbReference>
<dbReference type="Proteomes" id="UP000018144">
    <property type="component" value="Unassembled WGS sequence"/>
</dbReference>
<dbReference type="InterPro" id="IPR006597">
    <property type="entry name" value="Sel1-like"/>
</dbReference>
<dbReference type="eggNOG" id="ENOG502R38G">
    <property type="taxonomic scope" value="Eukaryota"/>
</dbReference>
<feature type="compositionally biased region" description="Low complexity" evidence="1">
    <location>
        <begin position="99"/>
        <end position="111"/>
    </location>
</feature>
<keyword evidence="3" id="KW-1185">Reference proteome</keyword>
<protein>
    <submittedName>
        <fullName evidence="2">Similar to Protein DSF2 acc. no. P38213</fullName>
    </submittedName>
</protein>
<dbReference type="STRING" id="1076935.U4LL82"/>
<dbReference type="EMBL" id="HF935907">
    <property type="protein sequence ID" value="CCX32864.1"/>
    <property type="molecule type" value="Genomic_DNA"/>
</dbReference>
<dbReference type="OMA" id="CKKNEHA"/>
<reference evidence="2 3" key="1">
    <citation type="journal article" date="2013" name="PLoS Genet.">
        <title>The genome and development-dependent transcriptomes of Pyronema confluens: a window into fungal evolution.</title>
        <authorList>
            <person name="Traeger S."/>
            <person name="Altegoer F."/>
            <person name="Freitag M."/>
            <person name="Gabaldon T."/>
            <person name="Kempken F."/>
            <person name="Kumar A."/>
            <person name="Marcet-Houben M."/>
            <person name="Poggeler S."/>
            <person name="Stajich J.E."/>
            <person name="Nowrousian M."/>
        </authorList>
    </citation>
    <scope>NUCLEOTIDE SEQUENCE [LARGE SCALE GENOMIC DNA]</scope>
    <source>
        <strain evidence="3">CBS 100304</strain>
        <tissue evidence="2">Vegetative mycelium</tissue>
    </source>
</reference>
<organism evidence="2 3">
    <name type="scientific">Pyronema omphalodes (strain CBS 100304)</name>
    <name type="common">Pyronema confluens</name>
    <dbReference type="NCBI Taxonomy" id="1076935"/>
    <lineage>
        <taxon>Eukaryota</taxon>
        <taxon>Fungi</taxon>
        <taxon>Dikarya</taxon>
        <taxon>Ascomycota</taxon>
        <taxon>Pezizomycotina</taxon>
        <taxon>Pezizomycetes</taxon>
        <taxon>Pezizales</taxon>
        <taxon>Pyronemataceae</taxon>
        <taxon>Pyronema</taxon>
    </lineage>
</organism>
<dbReference type="Pfam" id="PF08238">
    <property type="entry name" value="Sel1"/>
    <property type="match status" value="3"/>
</dbReference>
<dbReference type="InterPro" id="IPR011990">
    <property type="entry name" value="TPR-like_helical_dom_sf"/>
</dbReference>
<dbReference type="InterPro" id="IPR052945">
    <property type="entry name" value="Mitotic_Regulator"/>
</dbReference>
<proteinExistence type="predicted"/>
<name>U4LL82_PYROM</name>
<feature type="compositionally biased region" description="Basic residues" evidence="1">
    <location>
        <begin position="52"/>
        <end position="65"/>
    </location>
</feature>
<dbReference type="PANTHER" id="PTHR43628">
    <property type="entry name" value="ACTIVATOR OF C KINASE PROTEIN 1-RELATED"/>
    <property type="match status" value="1"/>
</dbReference>
<evidence type="ECO:0000256" key="1">
    <source>
        <dbReference type="SAM" id="MobiDB-lite"/>
    </source>
</evidence>
<dbReference type="GO" id="GO:0032153">
    <property type="term" value="C:cell division site"/>
    <property type="evidence" value="ECO:0007669"/>
    <property type="project" value="TreeGrafter"/>
</dbReference>
<sequence>MSQAEFKSTPEIIRSDTYTKEVILPQGGEQTQNFKSESRQRSSTTASDSSKHGWRKMFFGHRRNHSVPVGDSKDSKDSKDGKDNTNNKDSKVSAEDRAIALALALAQAPTAPRSRRASYTTPPEESKFDQAIKLHNNKGYQESTKILCTLAEGNHPKSQIMYGLALQNGWGIEQNMEEGFRYLQIAAYNSASIQKNASTEDEKKPAKKAMNHALYEMGNSYLHGRGVKESRSEALKYYKTGADNGDGDCQLAYGMALYGENGNHVSKADKMEAAKYFRMGEEQGYTIPSNTWFHKDKWMPK</sequence>
<feature type="compositionally biased region" description="Basic and acidic residues" evidence="1">
    <location>
        <begin position="71"/>
        <end position="98"/>
    </location>
</feature>